<dbReference type="EMBL" id="KY349138">
    <property type="protein sequence ID" value="AQS22492.1"/>
    <property type="molecule type" value="Genomic_DNA"/>
</dbReference>
<keyword evidence="2" id="KW-0614">Plasmid</keyword>
<gene>
    <name evidence="2" type="ORF">pCBMA213_2_00128</name>
</gene>
<dbReference type="AlphaFoldDB" id="A0A1S6GKX1"/>
<sequence length="129" mass="13553">MSTTDIVPAHIELVLVRHPDGPTETYLYINGVEVQDTDVTEYVIDAGAGWSAADWAQARDAALATASPAAAVQLAAAYNNPPGVDDISGGWPFDPVCDECEYEITDGSDPATPGPDHKDTCSLHPGNIT</sequence>
<accession>A0A1S6GKX1</accession>
<evidence type="ECO:0000313" key="2">
    <source>
        <dbReference type="EMBL" id="AQS22492.1"/>
    </source>
</evidence>
<geneLocation type="plasmid" evidence="2">
    <name>pCBMA213_2</name>
</geneLocation>
<organism evidence="2">
    <name type="scientific">Mycolicibacterium sp. CBMA 213</name>
    <dbReference type="NCBI Taxonomy" id="1968788"/>
    <lineage>
        <taxon>Bacteria</taxon>
        <taxon>Bacillati</taxon>
        <taxon>Actinomycetota</taxon>
        <taxon>Actinomycetes</taxon>
        <taxon>Mycobacteriales</taxon>
        <taxon>Mycobacteriaceae</taxon>
        <taxon>Mycolicibacterium</taxon>
    </lineage>
</organism>
<proteinExistence type="predicted"/>
<feature type="region of interest" description="Disordered" evidence="1">
    <location>
        <begin position="105"/>
        <end position="129"/>
    </location>
</feature>
<name>A0A1S6GKX1_9MYCO</name>
<reference evidence="2" key="1">
    <citation type="submission" date="2016-12" db="EMBL/GenBank/DDBJ databases">
        <title>Complete plasmid sequence carrying type IV-like and type VII secretion systems from an atypical mycobacteria strain.</title>
        <authorList>
            <person name="Morgado S."/>
            <person name="Marin M."/>
            <person name="Fonseca E."/>
            <person name="Freitas F."/>
            <person name="Vicente A.C."/>
        </authorList>
    </citation>
    <scope>NUCLEOTIDE SEQUENCE</scope>
    <source>
        <strain evidence="2">CBMA 213</strain>
        <plasmid evidence="2">pCBMA213_2</plasmid>
    </source>
</reference>
<evidence type="ECO:0000256" key="1">
    <source>
        <dbReference type="SAM" id="MobiDB-lite"/>
    </source>
</evidence>
<dbReference type="RefSeq" id="WP_202916019.1">
    <property type="nucleotide sequence ID" value="NZ_KY349138.1"/>
</dbReference>
<protein>
    <submittedName>
        <fullName evidence="2">Uncharacterized protein</fullName>
    </submittedName>
</protein>